<accession>A0A1D1WC42</accession>
<evidence type="ECO:0000313" key="2">
    <source>
        <dbReference type="Proteomes" id="UP000186922"/>
    </source>
</evidence>
<sequence length="304" mass="34291">MSHSACIQNRTPAQGNQHYESRYHKRGNDYHQPYLIAPAFKTRVFTPTAKHMTNRHHRDGSNIATPVSGRDAAVVPCRHDMVGSTNHPSYTAITDGRRISEGTSTQIFAEPLTVRPGSPSKNVHQGSWLVARTETHSFDYRSFFDYEHFPVLSVITHNATIGSWVKRGGITVVSSKYKLRRFEPQFSDEFPSDQPKVRTNWAALAQEIVGPLTSSFAAGQYDSLSALLDVAPGMVAQLRRTYSYQPRVSICDPHSASLRNRLSKSKEAYRNTGDIKAREAWAARMRRTVKFLQVNEHLTSFRSL</sequence>
<reference evidence="1 2" key="1">
    <citation type="journal article" date="2016" name="Nat. Commun.">
        <title>Extremotolerant tardigrade genome and improved radiotolerance of human cultured cells by tardigrade-unique protein.</title>
        <authorList>
            <person name="Hashimoto T."/>
            <person name="Horikawa D.D."/>
            <person name="Saito Y."/>
            <person name="Kuwahara H."/>
            <person name="Kozuka-Hata H."/>
            <person name="Shin-I T."/>
            <person name="Minakuchi Y."/>
            <person name="Ohishi K."/>
            <person name="Motoyama A."/>
            <person name="Aizu T."/>
            <person name="Enomoto A."/>
            <person name="Kondo K."/>
            <person name="Tanaka S."/>
            <person name="Hara Y."/>
            <person name="Koshikawa S."/>
            <person name="Sagara H."/>
            <person name="Miura T."/>
            <person name="Yokobori S."/>
            <person name="Miyagawa K."/>
            <person name="Suzuki Y."/>
            <person name="Kubo T."/>
            <person name="Oyama M."/>
            <person name="Kohara Y."/>
            <person name="Fujiyama A."/>
            <person name="Arakawa K."/>
            <person name="Katayama T."/>
            <person name="Toyoda A."/>
            <person name="Kunieda T."/>
        </authorList>
    </citation>
    <scope>NUCLEOTIDE SEQUENCE [LARGE SCALE GENOMIC DNA]</scope>
    <source>
        <strain evidence="1 2">YOKOZUNA-1</strain>
    </source>
</reference>
<protein>
    <submittedName>
        <fullName evidence="1">Uncharacterized protein</fullName>
    </submittedName>
</protein>
<name>A0A1D1WC42_RAMVA</name>
<evidence type="ECO:0000313" key="1">
    <source>
        <dbReference type="EMBL" id="GAV09669.1"/>
    </source>
</evidence>
<proteinExistence type="predicted"/>
<dbReference type="Proteomes" id="UP000186922">
    <property type="component" value="Unassembled WGS sequence"/>
</dbReference>
<keyword evidence="2" id="KW-1185">Reference proteome</keyword>
<gene>
    <name evidence="1" type="primary">RvY_19171-1</name>
    <name evidence="1" type="synonym">RvY_19171.1</name>
    <name evidence="1" type="ORF">RvY_19171</name>
</gene>
<comment type="caution">
    <text evidence="1">The sequence shown here is derived from an EMBL/GenBank/DDBJ whole genome shotgun (WGS) entry which is preliminary data.</text>
</comment>
<dbReference type="EMBL" id="BDGG01000025">
    <property type="protein sequence ID" value="GAV09669.1"/>
    <property type="molecule type" value="Genomic_DNA"/>
</dbReference>
<dbReference type="AlphaFoldDB" id="A0A1D1WC42"/>
<organism evidence="1 2">
    <name type="scientific">Ramazzottius varieornatus</name>
    <name type="common">Water bear</name>
    <name type="synonym">Tardigrade</name>
    <dbReference type="NCBI Taxonomy" id="947166"/>
    <lineage>
        <taxon>Eukaryota</taxon>
        <taxon>Metazoa</taxon>
        <taxon>Ecdysozoa</taxon>
        <taxon>Tardigrada</taxon>
        <taxon>Eutardigrada</taxon>
        <taxon>Parachela</taxon>
        <taxon>Hypsibioidea</taxon>
        <taxon>Ramazzottiidae</taxon>
        <taxon>Ramazzottius</taxon>
    </lineage>
</organism>